<evidence type="ECO:0000256" key="1">
    <source>
        <dbReference type="SAM" id="MobiDB-lite"/>
    </source>
</evidence>
<feature type="region of interest" description="Disordered" evidence="1">
    <location>
        <begin position="121"/>
        <end position="150"/>
    </location>
</feature>
<dbReference type="Proteomes" id="UP001497444">
    <property type="component" value="Chromosome 11"/>
</dbReference>
<name>A0ABP0VTP2_9BRYO</name>
<keyword evidence="3" id="KW-1185">Reference proteome</keyword>
<reference evidence="2" key="1">
    <citation type="submission" date="2024-02" db="EMBL/GenBank/DDBJ databases">
        <authorList>
            <consortium name="ELIXIR-Norway"/>
            <consortium name="Elixir Norway"/>
        </authorList>
    </citation>
    <scope>NUCLEOTIDE SEQUENCE</scope>
</reference>
<dbReference type="EMBL" id="OZ020106">
    <property type="protein sequence ID" value="CAK9257684.1"/>
    <property type="molecule type" value="Genomic_DNA"/>
</dbReference>
<gene>
    <name evidence="2" type="ORF">CSSPJE1EN1_LOCUS3162</name>
</gene>
<proteinExistence type="predicted"/>
<evidence type="ECO:0000313" key="3">
    <source>
        <dbReference type="Proteomes" id="UP001497444"/>
    </source>
</evidence>
<organism evidence="2 3">
    <name type="scientific">Sphagnum jensenii</name>
    <dbReference type="NCBI Taxonomy" id="128206"/>
    <lineage>
        <taxon>Eukaryota</taxon>
        <taxon>Viridiplantae</taxon>
        <taxon>Streptophyta</taxon>
        <taxon>Embryophyta</taxon>
        <taxon>Bryophyta</taxon>
        <taxon>Sphagnophytina</taxon>
        <taxon>Sphagnopsida</taxon>
        <taxon>Sphagnales</taxon>
        <taxon>Sphagnaceae</taxon>
        <taxon>Sphagnum</taxon>
    </lineage>
</organism>
<feature type="compositionally biased region" description="Basic and acidic residues" evidence="1">
    <location>
        <begin position="121"/>
        <end position="131"/>
    </location>
</feature>
<accession>A0ABP0VTP2</accession>
<protein>
    <submittedName>
        <fullName evidence="2">Uncharacterized protein</fullName>
    </submittedName>
</protein>
<sequence length="150" mass="16797">MNAIQRILDGVDQMMFSWDSEKKDRDRVSKSLENFGSGMIEDGNVHARESEDCVAPQERQHASVYMNGLLYNKGRTHATSSGKRKGESFGGALLEVRGQSGGYLQIAIGKQLFTTEKKMRNTEERGCTGKEGRKKHITAAYRQRPHDFAG</sequence>
<evidence type="ECO:0000313" key="2">
    <source>
        <dbReference type="EMBL" id="CAK9257684.1"/>
    </source>
</evidence>